<evidence type="ECO:0000259" key="1">
    <source>
        <dbReference type="Pfam" id="PF09722"/>
    </source>
</evidence>
<dbReference type="InterPro" id="IPR011979">
    <property type="entry name" value="Antitox_Xre"/>
</dbReference>
<dbReference type="InterPro" id="IPR046847">
    <property type="entry name" value="Xre-like_HTH"/>
</dbReference>
<keyword evidence="4" id="KW-1185">Reference proteome</keyword>
<accession>A0A3N6PTH4</accession>
<dbReference type="Proteomes" id="UP000269154">
    <property type="component" value="Unassembled WGS sequence"/>
</dbReference>
<dbReference type="AlphaFoldDB" id="A0A3N6PTH4"/>
<organism evidence="3 4">
    <name type="scientific">Okeania hirsuta</name>
    <dbReference type="NCBI Taxonomy" id="1458930"/>
    <lineage>
        <taxon>Bacteria</taxon>
        <taxon>Bacillati</taxon>
        <taxon>Cyanobacteriota</taxon>
        <taxon>Cyanophyceae</taxon>
        <taxon>Oscillatoriophycideae</taxon>
        <taxon>Oscillatoriales</taxon>
        <taxon>Microcoleaceae</taxon>
        <taxon>Okeania</taxon>
    </lineage>
</organism>
<dbReference type="GO" id="GO:0003677">
    <property type="term" value="F:DNA binding"/>
    <property type="evidence" value="ECO:0007669"/>
    <property type="project" value="InterPro"/>
</dbReference>
<dbReference type="InterPro" id="IPR024467">
    <property type="entry name" value="Xre/MbcA/ParS-like_toxin-bd"/>
</dbReference>
<evidence type="ECO:0000313" key="4">
    <source>
        <dbReference type="Proteomes" id="UP000269154"/>
    </source>
</evidence>
<sequence length="159" mass="18059">MLSPDQVSQNSETETIPRIYQILGFEQIPQNILELPQELQIVSIIRQGFSIISVIKVAEYCGISESQMAALLATSERTISRRKKDQKPLDLSESDRLYRVARIFAQTLDIFENLEIARDWLKKSNRALGGKTPLELLDTDAGTQQVDELLNKIEYGVYS</sequence>
<name>A0A3N6PTH4_9CYAN</name>
<feature type="domain" description="Antitoxin Xre-like helix-turn-helix" evidence="2">
    <location>
        <begin position="42"/>
        <end position="102"/>
    </location>
</feature>
<comment type="caution">
    <text evidence="3">The sequence shown here is derived from an EMBL/GenBank/DDBJ whole genome shotgun (WGS) entry which is preliminary data.</text>
</comment>
<proteinExistence type="predicted"/>
<reference evidence="3 4" key="1">
    <citation type="journal article" date="2018" name="ACS Chem. Biol.">
        <title>Ketoreductase domain dysfunction expands chemodiversity: malyngamide biosynthesis in the cyanobacterium Okeania hirsuta.</title>
        <authorList>
            <person name="Moss N.A."/>
            <person name="Leao T."/>
            <person name="Rankin M."/>
            <person name="McCullough T.M."/>
            <person name="Qu P."/>
            <person name="Korobeynikov A."/>
            <person name="Smith J.L."/>
            <person name="Gerwick L."/>
            <person name="Gerwick W.H."/>
        </authorList>
    </citation>
    <scope>NUCLEOTIDE SEQUENCE [LARGE SCALE GENOMIC DNA]</scope>
    <source>
        <strain evidence="3 4">PAB10Feb10-1</strain>
    </source>
</reference>
<gene>
    <name evidence="3" type="ORF">D5R40_15025</name>
</gene>
<dbReference type="Pfam" id="PF09722">
    <property type="entry name" value="Xre_MbcA_ParS_C"/>
    <property type="match status" value="1"/>
</dbReference>
<evidence type="ECO:0000313" key="3">
    <source>
        <dbReference type="EMBL" id="RQH42215.1"/>
    </source>
</evidence>
<dbReference type="NCBIfam" id="TIGR02293">
    <property type="entry name" value="TAS_TIGR02293"/>
    <property type="match status" value="1"/>
</dbReference>
<dbReference type="EMBL" id="RCBY01000077">
    <property type="protein sequence ID" value="RQH42215.1"/>
    <property type="molecule type" value="Genomic_DNA"/>
</dbReference>
<dbReference type="OrthoDB" id="428683at2"/>
<dbReference type="RefSeq" id="WP_124144860.1">
    <property type="nucleotide sequence ID" value="NZ_CAWOKI010000044.1"/>
</dbReference>
<feature type="domain" description="Antitoxin Xre/MbcA/ParS-like toxin-binding" evidence="1">
    <location>
        <begin position="109"/>
        <end position="156"/>
    </location>
</feature>
<evidence type="ECO:0000259" key="2">
    <source>
        <dbReference type="Pfam" id="PF20432"/>
    </source>
</evidence>
<protein>
    <submittedName>
        <fullName evidence="3">DUF2384 domain-containing protein</fullName>
    </submittedName>
</protein>
<dbReference type="Pfam" id="PF20432">
    <property type="entry name" value="Xre-like-HTH"/>
    <property type="match status" value="1"/>
</dbReference>